<dbReference type="PROSITE" id="PS51006">
    <property type="entry name" value="PABS_2"/>
    <property type="match status" value="1"/>
</dbReference>
<feature type="domain" description="PABS" evidence="5">
    <location>
        <begin position="1"/>
        <end position="138"/>
    </location>
</feature>
<dbReference type="Pfam" id="PF01564">
    <property type="entry name" value="Spermine_synth"/>
    <property type="match status" value="1"/>
</dbReference>
<dbReference type="EMBL" id="JBCNJP010000007">
    <property type="protein sequence ID" value="KAK9074690.1"/>
    <property type="molecule type" value="Genomic_DNA"/>
</dbReference>
<comment type="similarity">
    <text evidence="1">Belongs to the spermidine/spermine synthase family.</text>
</comment>
<keyword evidence="2 3" id="KW-0808">Transferase</keyword>
<evidence type="ECO:0000259" key="5">
    <source>
        <dbReference type="PROSITE" id="PS51006"/>
    </source>
</evidence>
<evidence type="ECO:0000313" key="6">
    <source>
        <dbReference type="EMBL" id="KAK9074690.1"/>
    </source>
</evidence>
<dbReference type="SUPFAM" id="SSF53335">
    <property type="entry name" value="S-adenosyl-L-methionine-dependent methyltransferases"/>
    <property type="match status" value="1"/>
</dbReference>
<dbReference type="GO" id="GO:0004766">
    <property type="term" value="F:spermidine synthase activity"/>
    <property type="evidence" value="ECO:0007669"/>
    <property type="project" value="TreeGrafter"/>
</dbReference>
<dbReference type="PANTHER" id="PTHR11558">
    <property type="entry name" value="SPERMIDINE/SPERMINE SYNTHASE"/>
    <property type="match status" value="1"/>
</dbReference>
<dbReference type="Proteomes" id="UP001408789">
    <property type="component" value="Unassembled WGS sequence"/>
</dbReference>
<dbReference type="Gene3D" id="3.40.50.150">
    <property type="entry name" value="Vaccinia Virus protein VP39"/>
    <property type="match status" value="1"/>
</dbReference>
<dbReference type="GO" id="GO:0005829">
    <property type="term" value="C:cytosol"/>
    <property type="evidence" value="ECO:0007669"/>
    <property type="project" value="TreeGrafter"/>
</dbReference>
<protein>
    <recommendedName>
        <fullName evidence="5">PABS domain-containing protein</fullName>
    </recommendedName>
</protein>
<dbReference type="InterPro" id="IPR001045">
    <property type="entry name" value="Spermi_synthase"/>
</dbReference>
<feature type="region of interest" description="Disordered" evidence="4">
    <location>
        <begin position="217"/>
        <end position="258"/>
    </location>
</feature>
<dbReference type="AlphaFoldDB" id="A0AAP0DKB2"/>
<name>A0AAP0DKB2_9ASTR</name>
<dbReference type="PANTHER" id="PTHR11558:SF51">
    <property type="entry name" value="SPERMIDINE SYNTHASE"/>
    <property type="match status" value="1"/>
</dbReference>
<evidence type="ECO:0000256" key="2">
    <source>
        <dbReference type="ARBA" id="ARBA00022679"/>
    </source>
</evidence>
<proteinExistence type="inferred from homology"/>
<reference evidence="6 7" key="1">
    <citation type="submission" date="2024-04" db="EMBL/GenBank/DDBJ databases">
        <title>The reference genome of an endangered Asteraceae, Deinandra increscens subsp. villosa, native to the Central Coast of California.</title>
        <authorList>
            <person name="Guilliams M."/>
            <person name="Hasenstab-Lehman K."/>
            <person name="Meyer R."/>
            <person name="Mcevoy S."/>
        </authorList>
    </citation>
    <scope>NUCLEOTIDE SEQUENCE [LARGE SCALE GENOMIC DNA]</scope>
    <source>
        <tissue evidence="6">Leaf</tissue>
    </source>
</reference>
<evidence type="ECO:0000256" key="4">
    <source>
        <dbReference type="SAM" id="MobiDB-lite"/>
    </source>
</evidence>
<evidence type="ECO:0000256" key="3">
    <source>
        <dbReference type="PROSITE-ProRule" id="PRU00354"/>
    </source>
</evidence>
<dbReference type="InterPro" id="IPR030374">
    <property type="entry name" value="PABS"/>
</dbReference>
<feature type="compositionally biased region" description="Basic and acidic residues" evidence="4">
    <location>
        <begin position="217"/>
        <end position="239"/>
    </location>
</feature>
<sequence length="258" mass="28805">MICDDVKNIVEIFYTHIPFFSSQNLFSLSSFFLLRDLLRVAFLKAAQAGSYNAVIVDSSDLIGPAQELFEKPFFESVAKALRSGGLMCTQAESICLHMDNIEGIVENCCQIFEGSVNYAWTTVPTYPSGVIGFMLCSTGGPEVDFKNPINPIDEKEDHNKSMVPLKFHNREKRSISNIEKYQQYVNSLTERIQTCDGMVFFSRTKLTYLLDFETGVGKKEDGGVGKKEDGPSQTKKVENEDVEVSSLCPSPALRNMSN</sequence>
<dbReference type="GO" id="GO:0008295">
    <property type="term" value="P:spermidine biosynthetic process"/>
    <property type="evidence" value="ECO:0007669"/>
    <property type="project" value="TreeGrafter"/>
</dbReference>
<keyword evidence="7" id="KW-1185">Reference proteome</keyword>
<evidence type="ECO:0000313" key="7">
    <source>
        <dbReference type="Proteomes" id="UP001408789"/>
    </source>
</evidence>
<organism evidence="6 7">
    <name type="scientific">Deinandra increscens subsp. villosa</name>
    <dbReference type="NCBI Taxonomy" id="3103831"/>
    <lineage>
        <taxon>Eukaryota</taxon>
        <taxon>Viridiplantae</taxon>
        <taxon>Streptophyta</taxon>
        <taxon>Embryophyta</taxon>
        <taxon>Tracheophyta</taxon>
        <taxon>Spermatophyta</taxon>
        <taxon>Magnoliopsida</taxon>
        <taxon>eudicotyledons</taxon>
        <taxon>Gunneridae</taxon>
        <taxon>Pentapetalae</taxon>
        <taxon>asterids</taxon>
        <taxon>campanulids</taxon>
        <taxon>Asterales</taxon>
        <taxon>Asteraceae</taxon>
        <taxon>Asteroideae</taxon>
        <taxon>Heliantheae alliance</taxon>
        <taxon>Madieae</taxon>
        <taxon>Madiinae</taxon>
        <taxon>Deinandra</taxon>
    </lineage>
</organism>
<keyword evidence="3" id="KW-0620">Polyamine biosynthesis</keyword>
<comment type="caution">
    <text evidence="6">The sequence shown here is derived from an EMBL/GenBank/DDBJ whole genome shotgun (WGS) entry which is preliminary data.</text>
</comment>
<accession>A0AAP0DKB2</accession>
<feature type="active site" description="Proton acceptor" evidence="3">
    <location>
        <position position="57"/>
    </location>
</feature>
<gene>
    <name evidence="6" type="ORF">SSX86_003008</name>
</gene>
<evidence type="ECO:0000256" key="1">
    <source>
        <dbReference type="ARBA" id="ARBA00007867"/>
    </source>
</evidence>
<dbReference type="InterPro" id="IPR029063">
    <property type="entry name" value="SAM-dependent_MTases_sf"/>
</dbReference>